<dbReference type="EMBL" id="PYBW01000046">
    <property type="protein sequence ID" value="PYC78988.1"/>
    <property type="molecule type" value="Genomic_DNA"/>
</dbReference>
<keyword evidence="2" id="KW-1185">Reference proteome</keyword>
<reference evidence="1 2" key="1">
    <citation type="submission" date="2018-03" db="EMBL/GenBank/DDBJ databases">
        <title>Bioinformatic expansion and discovery of thiopeptide antibiotics.</title>
        <authorList>
            <person name="Schwalen C.J."/>
            <person name="Hudson G.A."/>
            <person name="Mitchell D.A."/>
        </authorList>
    </citation>
    <scope>NUCLEOTIDE SEQUENCE [LARGE SCALE GENOMIC DNA]</scope>
    <source>
        <strain evidence="1 2">ATCC 21389</strain>
    </source>
</reference>
<evidence type="ECO:0000313" key="2">
    <source>
        <dbReference type="Proteomes" id="UP000248039"/>
    </source>
</evidence>
<feature type="non-terminal residue" evidence="1">
    <location>
        <position position="1"/>
    </location>
</feature>
<dbReference type="AlphaFoldDB" id="A0A2V4N505"/>
<gene>
    <name evidence="1" type="ORF">C7C46_15035</name>
</gene>
<comment type="caution">
    <text evidence="1">The sequence shown here is derived from an EMBL/GenBank/DDBJ whole genome shotgun (WGS) entry which is preliminary data.</text>
</comment>
<name>A0A2V4N505_9ACTN</name>
<dbReference type="Proteomes" id="UP000248039">
    <property type="component" value="Unassembled WGS sequence"/>
</dbReference>
<protein>
    <submittedName>
        <fullName evidence="1">Uncharacterized protein</fullName>
    </submittedName>
</protein>
<evidence type="ECO:0000313" key="1">
    <source>
        <dbReference type="EMBL" id="PYC78988.1"/>
    </source>
</evidence>
<proteinExistence type="predicted"/>
<sequence length="98" mass="10758">EWLARGVSPAGLRHALAAGLPQPVKCAAALLRHRLVEKMPPERVTAEPTTCAECERPFRSASGEHRCRSCREPVVAATELPPPDRIGWRERVRQAATA</sequence>
<organism evidence="1 2">
    <name type="scientific">Streptomyces tateyamensis</name>
    <dbReference type="NCBI Taxonomy" id="565073"/>
    <lineage>
        <taxon>Bacteria</taxon>
        <taxon>Bacillati</taxon>
        <taxon>Actinomycetota</taxon>
        <taxon>Actinomycetes</taxon>
        <taxon>Kitasatosporales</taxon>
        <taxon>Streptomycetaceae</taxon>
        <taxon>Streptomyces</taxon>
    </lineage>
</organism>
<accession>A0A2V4N505</accession>